<gene>
    <name evidence="4" type="ORF">HNR70_001121</name>
</gene>
<comment type="function">
    <text evidence="2">Hydrolyzes RNA 2',3'-cyclic phosphodiester to an RNA 2'-phosphomonoester.</text>
</comment>
<reference evidence="4 5" key="1">
    <citation type="submission" date="2020-08" db="EMBL/GenBank/DDBJ databases">
        <title>Sequencing the genomes of 1000 actinobacteria strains.</title>
        <authorList>
            <person name="Klenk H.-P."/>
        </authorList>
    </citation>
    <scope>NUCLEOTIDE SEQUENCE [LARGE SCALE GENOMIC DNA]</scope>
    <source>
        <strain evidence="4 5">DSM 28796</strain>
    </source>
</reference>
<evidence type="ECO:0000313" key="4">
    <source>
        <dbReference type="EMBL" id="MBB5831308.1"/>
    </source>
</evidence>
<comment type="caution">
    <text evidence="4">The sequence shown here is derived from an EMBL/GenBank/DDBJ whole genome shotgun (WGS) entry which is preliminary data.</text>
</comment>
<dbReference type="InterPro" id="IPR004175">
    <property type="entry name" value="RNA_CPDase"/>
</dbReference>
<accession>A0A841ADY5</accession>
<comment type="similarity">
    <text evidence="2">Belongs to the 2H phosphoesterase superfamily. ThpR family.</text>
</comment>
<feature type="active site" description="Proton acceptor" evidence="2">
    <location>
        <position position="133"/>
    </location>
</feature>
<evidence type="ECO:0000256" key="3">
    <source>
        <dbReference type="SAM" id="MobiDB-lite"/>
    </source>
</evidence>
<evidence type="ECO:0000256" key="2">
    <source>
        <dbReference type="HAMAP-Rule" id="MF_01940"/>
    </source>
</evidence>
<keyword evidence="4" id="KW-0436">Ligase</keyword>
<evidence type="ECO:0000256" key="1">
    <source>
        <dbReference type="ARBA" id="ARBA00022801"/>
    </source>
</evidence>
<dbReference type="Gene3D" id="3.90.1140.10">
    <property type="entry name" value="Cyclic phosphodiesterase"/>
    <property type="match status" value="1"/>
</dbReference>
<dbReference type="GO" id="GO:0004113">
    <property type="term" value="F:2',3'-cyclic-nucleotide 3'-phosphodiesterase activity"/>
    <property type="evidence" value="ECO:0007669"/>
    <property type="project" value="InterPro"/>
</dbReference>
<evidence type="ECO:0000313" key="5">
    <source>
        <dbReference type="Proteomes" id="UP000588158"/>
    </source>
</evidence>
<feature type="region of interest" description="Disordered" evidence="3">
    <location>
        <begin position="109"/>
        <end position="162"/>
    </location>
</feature>
<dbReference type="GO" id="GO:0016874">
    <property type="term" value="F:ligase activity"/>
    <property type="evidence" value="ECO:0007669"/>
    <property type="project" value="UniProtKB-KW"/>
</dbReference>
<proteinExistence type="inferred from homology"/>
<comment type="catalytic activity">
    <reaction evidence="2">
        <text>a 3'-end 2',3'-cyclophospho-ribonucleotide-RNA + H2O = a 3'-end 2'-phospho-ribonucleotide-RNA + H(+)</text>
        <dbReference type="Rhea" id="RHEA:11828"/>
        <dbReference type="Rhea" id="RHEA-COMP:10464"/>
        <dbReference type="Rhea" id="RHEA-COMP:17353"/>
        <dbReference type="ChEBI" id="CHEBI:15377"/>
        <dbReference type="ChEBI" id="CHEBI:15378"/>
        <dbReference type="ChEBI" id="CHEBI:83064"/>
        <dbReference type="ChEBI" id="CHEBI:173113"/>
        <dbReference type="EC" id="3.1.4.58"/>
    </reaction>
</comment>
<dbReference type="Proteomes" id="UP000588158">
    <property type="component" value="Unassembled WGS sequence"/>
</dbReference>
<sequence>MRVFAALRPPADVLKHLDAALSGVRAGSGLSLRWSDPAQWHLTLAFHPALPAGALEGVADELAHTARRHAPLDLALHGAGEFGHRTLWIGVAGQTAQLADLMAEDLLGEGSEDGADGAARGGRRDPRERRRAHLTVARVSARAPRAPRRRRRGEAPEPDPTRMLLDSAVNALSVYRGPTWRAREIELLASHLGEGRGGGPRHEVLATVPLGG</sequence>
<dbReference type="EMBL" id="JACHLZ010000001">
    <property type="protein sequence ID" value="MBB5831308.1"/>
    <property type="molecule type" value="Genomic_DNA"/>
</dbReference>
<feature type="active site" description="Proton donor" evidence="2">
    <location>
        <position position="41"/>
    </location>
</feature>
<protein>
    <recommendedName>
        <fullName evidence="2">RNA 2',3'-cyclic phosphodiesterase</fullName>
        <shortName evidence="2">RNA 2',3'-CPDase</shortName>
        <ecNumber evidence="2">3.1.4.58</ecNumber>
    </recommendedName>
</protein>
<dbReference type="EC" id="3.1.4.58" evidence="2"/>
<dbReference type="PANTHER" id="PTHR35561">
    <property type="entry name" value="RNA 2',3'-CYCLIC PHOSPHODIESTERASE"/>
    <property type="match status" value="1"/>
</dbReference>
<keyword evidence="5" id="KW-1185">Reference proteome</keyword>
<organism evidence="4 5">
    <name type="scientific">Brachybacterium aquaticum</name>
    <dbReference type="NCBI Taxonomy" id="1432564"/>
    <lineage>
        <taxon>Bacteria</taxon>
        <taxon>Bacillati</taxon>
        <taxon>Actinomycetota</taxon>
        <taxon>Actinomycetes</taxon>
        <taxon>Micrococcales</taxon>
        <taxon>Dermabacteraceae</taxon>
        <taxon>Brachybacterium</taxon>
    </lineage>
</organism>
<dbReference type="GO" id="GO:0008664">
    <property type="term" value="F:RNA 2',3'-cyclic 3'-phosphodiesterase activity"/>
    <property type="evidence" value="ECO:0007669"/>
    <property type="project" value="UniProtKB-EC"/>
</dbReference>
<name>A0A841ADY5_9MICO</name>
<dbReference type="AlphaFoldDB" id="A0A841ADY5"/>
<dbReference type="RefSeq" id="WP_184324801.1">
    <property type="nucleotide sequence ID" value="NZ_JACHLZ010000001.1"/>
</dbReference>
<dbReference type="Pfam" id="PF13563">
    <property type="entry name" value="2_5_RNA_ligase2"/>
    <property type="match status" value="1"/>
</dbReference>
<dbReference type="HAMAP" id="MF_01940">
    <property type="entry name" value="RNA_CPDase"/>
    <property type="match status" value="1"/>
</dbReference>
<keyword evidence="1 2" id="KW-0378">Hydrolase</keyword>
<dbReference type="PANTHER" id="PTHR35561:SF1">
    <property type="entry name" value="RNA 2',3'-CYCLIC PHOSPHODIESTERASE"/>
    <property type="match status" value="1"/>
</dbReference>
<dbReference type="SUPFAM" id="SSF55144">
    <property type="entry name" value="LigT-like"/>
    <property type="match status" value="1"/>
</dbReference>
<feature type="short sequence motif" description="HXTX 2" evidence="2">
    <location>
        <begin position="133"/>
        <end position="136"/>
    </location>
</feature>
<dbReference type="InterPro" id="IPR009097">
    <property type="entry name" value="Cyclic_Pdiesterase"/>
</dbReference>
<feature type="short sequence motif" description="HXTX 1" evidence="2">
    <location>
        <begin position="41"/>
        <end position="44"/>
    </location>
</feature>